<dbReference type="VEuPathDB" id="FungiDB:CCM_06033"/>
<comment type="pathway">
    <text evidence="1">Siderophore biosynthesis.</text>
</comment>
<sequence length="577" mass="63405">MPVRSQLPDVEIPEVNVLDYIFADPSDVSDKPLWIDADDTTKSLSLRQTLGWVRRLGAGLQRIGLRPGDVVMMCSTNHIFVPVLYLGVVGATCAFTGANPAYTPKEIAYQISNAKAKLILVHPSKMDDVLAAAAEASFPRDRIFHFSDDVSGRATNPHGLRDWTSFLGPESAGTTWQWPSLSGAGAARTQLATINYSSGTTGLPKGVCGAHRNLVANVQQLIGLRHPDGLTLAAADDVWLAFLPLYHAYGQMYTILMAARRRVTVYVMSVFNFERYLQCIERFRPNVLQVVPPVVVMLSKRPEVARYDLSSVRDVMCGAAPLKAELQNEVADRFRANVVQGWGMTELTCAASSLPTGHVDRKASCGMLLPNCEAKFLDEQGNEVAVGEPGELFVRGPNVMLGYWQNEQATKETLEDGWLRTGDVAVYNEQGMLWIVDRKKVSSSLMLAGDGSSINHVLQELIKVNGLQVAPAELESLLLENEHIADAAVVGIELDNEEWPRAYVHIQDVSKGKVQPRDIQDWLAARVSKHKHLIGGVSFVDAIPKLASGKIVRKLLREWSKRDAAAMSKAGWSRSKL</sequence>
<dbReference type="Gene3D" id="3.40.50.12780">
    <property type="entry name" value="N-terminal domain of ligase-like"/>
    <property type="match status" value="1"/>
</dbReference>
<evidence type="ECO:0000256" key="1">
    <source>
        <dbReference type="ARBA" id="ARBA00004924"/>
    </source>
</evidence>
<evidence type="ECO:0000256" key="2">
    <source>
        <dbReference type="ARBA" id="ARBA00006432"/>
    </source>
</evidence>
<keyword evidence="5" id="KW-0436">Ligase</keyword>
<dbReference type="OrthoDB" id="6509636at2759"/>
<evidence type="ECO:0000313" key="5">
    <source>
        <dbReference type="EMBL" id="ATY58757.1"/>
    </source>
</evidence>
<dbReference type="FunFam" id="3.40.50.12780:FF:000003">
    <property type="entry name" value="Long-chain-fatty-acid--CoA ligase FadD"/>
    <property type="match status" value="1"/>
</dbReference>
<comment type="similarity">
    <text evidence="2">Belongs to the ATP-dependent AMP-binding enzyme family.</text>
</comment>
<feature type="domain" description="AMP-binding enzyme C-terminal" evidence="4">
    <location>
        <begin position="473"/>
        <end position="550"/>
    </location>
</feature>
<dbReference type="InterPro" id="IPR020845">
    <property type="entry name" value="AMP-binding_CS"/>
</dbReference>
<dbReference type="Pfam" id="PF13193">
    <property type="entry name" value="AMP-binding_C"/>
    <property type="match status" value="1"/>
</dbReference>
<evidence type="ECO:0000259" key="4">
    <source>
        <dbReference type="Pfam" id="PF13193"/>
    </source>
</evidence>
<accession>A0A2H4S6L4</accession>
<dbReference type="SUPFAM" id="SSF56801">
    <property type="entry name" value="Acetyl-CoA synthetase-like"/>
    <property type="match status" value="1"/>
</dbReference>
<name>A0A2H4S6L4_CORMI</name>
<reference evidence="5 6" key="1">
    <citation type="journal article" date="2017" name="BMC Genomics">
        <title>Chromosome level assembly and secondary metabolite potential of the parasitic fungus Cordyceps militaris.</title>
        <authorList>
            <person name="Kramer G.J."/>
            <person name="Nodwell J.R."/>
        </authorList>
    </citation>
    <scope>NUCLEOTIDE SEQUENCE [LARGE SCALE GENOMIC DNA]</scope>
    <source>
        <strain evidence="5 6">ATCC 34164</strain>
    </source>
</reference>
<dbReference type="PANTHER" id="PTHR24096">
    <property type="entry name" value="LONG-CHAIN-FATTY-ACID--COA LIGASE"/>
    <property type="match status" value="1"/>
</dbReference>
<dbReference type="PROSITE" id="PS00455">
    <property type="entry name" value="AMP_BINDING"/>
    <property type="match status" value="1"/>
</dbReference>
<dbReference type="InterPro" id="IPR025110">
    <property type="entry name" value="AMP-bd_C"/>
</dbReference>
<protein>
    <submittedName>
        <fullName evidence="5">4-coumarate-ligase 2</fullName>
    </submittedName>
</protein>
<organism evidence="5 6">
    <name type="scientific">Cordyceps militaris</name>
    <name type="common">Caterpillar fungus</name>
    <name type="synonym">Clavaria militaris</name>
    <dbReference type="NCBI Taxonomy" id="73501"/>
    <lineage>
        <taxon>Eukaryota</taxon>
        <taxon>Fungi</taxon>
        <taxon>Dikarya</taxon>
        <taxon>Ascomycota</taxon>
        <taxon>Pezizomycotina</taxon>
        <taxon>Sordariomycetes</taxon>
        <taxon>Hypocreomycetidae</taxon>
        <taxon>Hypocreales</taxon>
        <taxon>Cordycipitaceae</taxon>
        <taxon>Cordyceps</taxon>
    </lineage>
</organism>
<gene>
    <name evidence="5" type="ORF">A9K55_003398</name>
</gene>
<dbReference type="PANTHER" id="PTHR24096:SF194">
    <property type="entry name" value="AMP-DEPENDENT SYNTHETASE_LIGASE DOMAIN-CONTAINING PROTEIN"/>
    <property type="match status" value="1"/>
</dbReference>
<dbReference type="InterPro" id="IPR045851">
    <property type="entry name" value="AMP-bd_C_sf"/>
</dbReference>
<dbReference type="EMBL" id="CP023322">
    <property type="protein sequence ID" value="ATY58757.1"/>
    <property type="molecule type" value="Genomic_DNA"/>
</dbReference>
<dbReference type="Gene3D" id="3.30.300.30">
    <property type="match status" value="1"/>
</dbReference>
<evidence type="ECO:0000259" key="3">
    <source>
        <dbReference type="Pfam" id="PF00501"/>
    </source>
</evidence>
<dbReference type="GO" id="GO:0016405">
    <property type="term" value="F:CoA-ligase activity"/>
    <property type="evidence" value="ECO:0007669"/>
    <property type="project" value="TreeGrafter"/>
</dbReference>
<proteinExistence type="inferred from homology"/>
<dbReference type="Proteomes" id="UP000323067">
    <property type="component" value="Chromosome iv"/>
</dbReference>
<dbReference type="CDD" id="cd05911">
    <property type="entry name" value="Firefly_Luc_like"/>
    <property type="match status" value="1"/>
</dbReference>
<dbReference type="AlphaFoldDB" id="A0A2H4S6L4"/>
<dbReference type="Pfam" id="PF00501">
    <property type="entry name" value="AMP-binding"/>
    <property type="match status" value="1"/>
</dbReference>
<dbReference type="VEuPathDB" id="FungiDB:A9K55_003398"/>
<feature type="domain" description="AMP-dependent synthetase/ligase" evidence="3">
    <location>
        <begin position="30"/>
        <end position="404"/>
    </location>
</feature>
<dbReference type="InterPro" id="IPR000873">
    <property type="entry name" value="AMP-dep_synth/lig_dom"/>
</dbReference>
<dbReference type="InterPro" id="IPR042099">
    <property type="entry name" value="ANL_N_sf"/>
</dbReference>
<evidence type="ECO:0000313" key="6">
    <source>
        <dbReference type="Proteomes" id="UP000323067"/>
    </source>
</evidence>